<dbReference type="KEGG" id="cep:Cri9333_0405"/>
<protein>
    <submittedName>
        <fullName evidence="1">Uncharacterized protein</fullName>
    </submittedName>
</protein>
<dbReference type="AlphaFoldDB" id="K9VTH5"/>
<evidence type="ECO:0000313" key="2">
    <source>
        <dbReference type="Proteomes" id="UP000010472"/>
    </source>
</evidence>
<sequence>MDYTTRFNPSEDALLYWLRERVDRSMLEEIAMADYSYNYELHLSALLKVHQGEALPVPIPWEPREVLELTRWSEPDDLYIEKYKVSKSFNKGSKGIPGHLIRAFACTLLLRAVVEPENRNSFDGENSTIVQLVSSAIHLGQDAATATVRFLAWCVEQVPHHYETERPFYVMGILLLEVFLAQGKKKKNSKKKKNAKDTKSESLLLLCDWVMDEEAKVRNNDNVPSSDWLLGLTFFDIKHDTWKLLTRQLLIEPIVPHSKKTVEILELIGLSLLES</sequence>
<dbReference type="eggNOG" id="ENOG50331B2">
    <property type="taxonomic scope" value="Bacteria"/>
</dbReference>
<dbReference type="HOGENOM" id="CLU_1105315_0_0_3"/>
<evidence type="ECO:0000313" key="1">
    <source>
        <dbReference type="EMBL" id="AFZ11378.1"/>
    </source>
</evidence>
<dbReference type="OrthoDB" id="273007at2"/>
<accession>K9VTH5</accession>
<dbReference type="EMBL" id="CP003620">
    <property type="protein sequence ID" value="AFZ11378.1"/>
    <property type="molecule type" value="Genomic_DNA"/>
</dbReference>
<gene>
    <name evidence="1" type="ORF">Cri9333_0405</name>
</gene>
<reference evidence="1 2" key="1">
    <citation type="submission" date="2012-06" db="EMBL/GenBank/DDBJ databases">
        <title>Finished chromosome of genome of Crinalium epipsammum PCC 9333.</title>
        <authorList>
            <consortium name="US DOE Joint Genome Institute"/>
            <person name="Gugger M."/>
            <person name="Coursin T."/>
            <person name="Rippka R."/>
            <person name="Tandeau De Marsac N."/>
            <person name="Huntemann M."/>
            <person name="Wei C.-L."/>
            <person name="Han J."/>
            <person name="Detter J.C."/>
            <person name="Han C."/>
            <person name="Tapia R."/>
            <person name="Davenport K."/>
            <person name="Daligault H."/>
            <person name="Erkkila T."/>
            <person name="Gu W."/>
            <person name="Munk A.C.C."/>
            <person name="Teshima H."/>
            <person name="Xu Y."/>
            <person name="Chain P."/>
            <person name="Chen A."/>
            <person name="Krypides N."/>
            <person name="Mavromatis K."/>
            <person name="Markowitz V."/>
            <person name="Szeto E."/>
            <person name="Ivanova N."/>
            <person name="Mikhailova N."/>
            <person name="Ovchinnikova G."/>
            <person name="Pagani I."/>
            <person name="Pati A."/>
            <person name="Goodwin L."/>
            <person name="Peters L."/>
            <person name="Pitluck S."/>
            <person name="Woyke T."/>
            <person name="Kerfeld C."/>
        </authorList>
    </citation>
    <scope>NUCLEOTIDE SEQUENCE [LARGE SCALE GENOMIC DNA]</scope>
    <source>
        <strain evidence="1 2">PCC 9333</strain>
    </source>
</reference>
<dbReference type="Proteomes" id="UP000010472">
    <property type="component" value="Chromosome"/>
</dbReference>
<organism evidence="1 2">
    <name type="scientific">Crinalium epipsammum PCC 9333</name>
    <dbReference type="NCBI Taxonomy" id="1173022"/>
    <lineage>
        <taxon>Bacteria</taxon>
        <taxon>Bacillati</taxon>
        <taxon>Cyanobacteriota</taxon>
        <taxon>Cyanophyceae</taxon>
        <taxon>Gomontiellales</taxon>
        <taxon>Gomontiellaceae</taxon>
        <taxon>Crinalium</taxon>
    </lineage>
</organism>
<proteinExistence type="predicted"/>
<name>K9VTH5_9CYAN</name>
<dbReference type="RefSeq" id="WP_015201519.1">
    <property type="nucleotide sequence ID" value="NC_019753.1"/>
</dbReference>
<keyword evidence="2" id="KW-1185">Reference proteome</keyword>